<proteinExistence type="inferred from homology"/>
<keyword evidence="7" id="KW-1185">Reference proteome</keyword>
<sequence>MVRQLNCLRTCPSVLAHLSAMRGAIAGSDNDLHCEGSALAQNKVAGDDAPTERHPEKRMKAVYMAYEEKVLPELRKENPGMRLSQLKQLAFKNFQTAPENPKNQPHLDYNTK</sequence>
<accession>A0A3P7PEU1</accession>
<evidence type="ECO:0000313" key="6">
    <source>
        <dbReference type="EMBL" id="VDN16536.1"/>
    </source>
</evidence>
<name>A0A3P7PEU1_DIBLA</name>
<dbReference type="Pfam" id="PF06244">
    <property type="entry name" value="Ccdc124"/>
    <property type="match status" value="1"/>
</dbReference>
<dbReference type="GO" id="GO:0006366">
    <property type="term" value="P:transcription by RNA polymerase II"/>
    <property type="evidence" value="ECO:0007669"/>
    <property type="project" value="TreeGrafter"/>
</dbReference>
<evidence type="ECO:0000256" key="1">
    <source>
        <dbReference type="ARBA" id="ARBA00004214"/>
    </source>
</evidence>
<dbReference type="PANTHER" id="PTHR21680">
    <property type="entry name" value="COILED-COIL DOMAIN-CONTAINING PROTEIN 124"/>
    <property type="match status" value="1"/>
</dbReference>
<dbReference type="InterPro" id="IPR054414">
    <property type="entry name" value="Ccdc124/Oxs1_C"/>
</dbReference>
<dbReference type="GO" id="GO:0005634">
    <property type="term" value="C:nucleus"/>
    <property type="evidence" value="ECO:0007669"/>
    <property type="project" value="TreeGrafter"/>
</dbReference>
<dbReference type="PANTHER" id="PTHR21680:SF0">
    <property type="entry name" value="COILED-COIL DOMAIN-CONTAINING PROTEIN 124"/>
    <property type="match status" value="1"/>
</dbReference>
<dbReference type="GO" id="GO:0030496">
    <property type="term" value="C:midbody"/>
    <property type="evidence" value="ECO:0007669"/>
    <property type="project" value="UniProtKB-SubCell"/>
</dbReference>
<dbReference type="EMBL" id="UYRU01066197">
    <property type="protein sequence ID" value="VDN16536.1"/>
    <property type="molecule type" value="Genomic_DNA"/>
</dbReference>
<dbReference type="AlphaFoldDB" id="A0A3P7PEU1"/>
<evidence type="ECO:0000256" key="3">
    <source>
        <dbReference type="ARBA" id="ARBA00023054"/>
    </source>
</evidence>
<dbReference type="GO" id="GO:0003713">
    <property type="term" value="F:transcription coactivator activity"/>
    <property type="evidence" value="ECO:0007669"/>
    <property type="project" value="TreeGrafter"/>
</dbReference>
<evidence type="ECO:0000259" key="5">
    <source>
        <dbReference type="Pfam" id="PF06244"/>
    </source>
</evidence>
<evidence type="ECO:0000313" key="7">
    <source>
        <dbReference type="Proteomes" id="UP000281553"/>
    </source>
</evidence>
<evidence type="ECO:0000256" key="4">
    <source>
        <dbReference type="SAM" id="MobiDB-lite"/>
    </source>
</evidence>
<keyword evidence="3" id="KW-0175">Coiled coil</keyword>
<dbReference type="Proteomes" id="UP000281553">
    <property type="component" value="Unassembled WGS sequence"/>
</dbReference>
<protein>
    <recommendedName>
        <fullName evidence="5">Coiled-coil domain-containing protein</fullName>
    </recommendedName>
</protein>
<feature type="domain" description="Coiled-coil" evidence="5">
    <location>
        <begin position="43"/>
        <end position="104"/>
    </location>
</feature>
<dbReference type="OrthoDB" id="76412at2759"/>
<feature type="region of interest" description="Disordered" evidence="4">
    <location>
        <begin position="93"/>
        <end position="112"/>
    </location>
</feature>
<comment type="subcellular location">
    <subcellularLocation>
        <location evidence="1">Midbody</location>
    </subcellularLocation>
</comment>
<dbReference type="InterPro" id="IPR010422">
    <property type="entry name" value="Ccdc124/Oxs1"/>
</dbReference>
<gene>
    <name evidence="6" type="ORF">DILT_LOCUS12367</name>
</gene>
<reference evidence="6 7" key="1">
    <citation type="submission" date="2018-11" db="EMBL/GenBank/DDBJ databases">
        <authorList>
            <consortium name="Pathogen Informatics"/>
        </authorList>
    </citation>
    <scope>NUCLEOTIDE SEQUENCE [LARGE SCALE GENOMIC DNA]</scope>
</reference>
<evidence type="ECO:0000256" key="2">
    <source>
        <dbReference type="ARBA" id="ARBA00008296"/>
    </source>
</evidence>
<organism evidence="6 7">
    <name type="scientific">Dibothriocephalus latus</name>
    <name type="common">Fish tapeworm</name>
    <name type="synonym">Diphyllobothrium latum</name>
    <dbReference type="NCBI Taxonomy" id="60516"/>
    <lineage>
        <taxon>Eukaryota</taxon>
        <taxon>Metazoa</taxon>
        <taxon>Spiralia</taxon>
        <taxon>Lophotrochozoa</taxon>
        <taxon>Platyhelminthes</taxon>
        <taxon>Cestoda</taxon>
        <taxon>Eucestoda</taxon>
        <taxon>Diphyllobothriidea</taxon>
        <taxon>Diphyllobothriidae</taxon>
        <taxon>Dibothriocephalus</taxon>
    </lineage>
</organism>
<comment type="similarity">
    <text evidence="2">Belongs to the CCDC124 family.</text>
</comment>
<feature type="compositionally biased region" description="Polar residues" evidence="4">
    <location>
        <begin position="93"/>
        <end position="103"/>
    </location>
</feature>